<proteinExistence type="predicted"/>
<accession>A0A174ZLF6</accession>
<feature type="domain" description="LysM" evidence="1">
    <location>
        <begin position="468"/>
        <end position="511"/>
    </location>
</feature>
<evidence type="ECO:0000313" key="3">
    <source>
        <dbReference type="Proteomes" id="UP000078383"/>
    </source>
</evidence>
<evidence type="ECO:0000313" key="2">
    <source>
        <dbReference type="EMBL" id="CUQ84801.1"/>
    </source>
</evidence>
<dbReference type="InterPro" id="IPR018392">
    <property type="entry name" value="LysM"/>
</dbReference>
<dbReference type="RefSeq" id="WP_055171622.1">
    <property type="nucleotide sequence ID" value="NZ_CZBX01000004.1"/>
</dbReference>
<protein>
    <submittedName>
        <fullName evidence="2">Domain of uncharacterized function (DUF3794)</fullName>
    </submittedName>
</protein>
<dbReference type="InterPro" id="IPR036779">
    <property type="entry name" value="LysM_dom_sf"/>
</dbReference>
<dbReference type="PROSITE" id="PS51782">
    <property type="entry name" value="LYSM"/>
    <property type="match status" value="1"/>
</dbReference>
<dbReference type="Pfam" id="PF12673">
    <property type="entry name" value="SipL"/>
    <property type="match status" value="3"/>
</dbReference>
<evidence type="ECO:0000259" key="1">
    <source>
        <dbReference type="PROSITE" id="PS51782"/>
    </source>
</evidence>
<dbReference type="OrthoDB" id="9779340at2"/>
<reference evidence="2 3" key="1">
    <citation type="submission" date="2015-09" db="EMBL/GenBank/DDBJ databases">
        <authorList>
            <consortium name="Pathogen Informatics"/>
        </authorList>
    </citation>
    <scope>NUCLEOTIDE SEQUENCE [LARGE SCALE GENOMIC DNA]</scope>
    <source>
        <strain evidence="2 3">2789STDY5834889</strain>
    </source>
</reference>
<dbReference type="Gene3D" id="3.10.350.10">
    <property type="entry name" value="LysM domain"/>
    <property type="match status" value="1"/>
</dbReference>
<dbReference type="InterPro" id="IPR024300">
    <property type="entry name" value="SipL_SPOCS_dom"/>
</dbReference>
<dbReference type="Proteomes" id="UP000078383">
    <property type="component" value="Unassembled WGS sequence"/>
</dbReference>
<sequence length="519" mass="60052">MEIVKRAIRLMHEGKCIYDQFQLDEDYNVPDAKEDVGNVIEGTVCVKTEDMKLVENYLKISGKALFKILYMTASLDPQPAVLEGKLPFEEMVYVEQPGEEEYFLKNLRTEFSVSMVHSRKLSLHQLTELEIGRTQMISEEVTEDVESEHAVYKKMKKFRLLGLSDTKKDTYRIKEEITLPGTKESISQILLSEVSGRKLELRPGTDEVTVRGELQVFCLYLSEESKADWVSQVIPYEGKLLCNGLTEGMFYSVEHTLEDTLVDIRMDEDGEMRILGIEGTLLLRMNFYEEQEMELLEDIYSLQEQCIPEKQETVFEELLMQNQSRYKLTERLSLPELKDDVLQVLCSRGEIQIEHTEYREEGIQIEGILHLNFLYLRGDDARPYGSWQGMIPFQHLIECSNLPENVRCTMSHHVDQIQVSMAGSEAVEVRAILAFDAFLRREVELQTIVSVMEKPLDLEQMDKRPGIVGHIVQEKEDLWELAKQYMTTVEGIMNVNELENENVKIGDKLLIFKENMSIL</sequence>
<dbReference type="EMBL" id="CZBX01000004">
    <property type="protein sequence ID" value="CUQ84801.1"/>
    <property type="molecule type" value="Genomic_DNA"/>
</dbReference>
<gene>
    <name evidence="2" type="ORF">ERS852502_01009</name>
</gene>
<dbReference type="SUPFAM" id="SSF54106">
    <property type="entry name" value="LysM domain"/>
    <property type="match status" value="1"/>
</dbReference>
<dbReference type="SMART" id="SM00257">
    <property type="entry name" value="LysM"/>
    <property type="match status" value="1"/>
</dbReference>
<name>A0A174ZLF6_9FIRM</name>
<organism evidence="2 3">
    <name type="scientific">[Ruminococcus] torques</name>
    <dbReference type="NCBI Taxonomy" id="33039"/>
    <lineage>
        <taxon>Bacteria</taxon>
        <taxon>Bacillati</taxon>
        <taxon>Bacillota</taxon>
        <taxon>Clostridia</taxon>
        <taxon>Lachnospirales</taxon>
        <taxon>Lachnospiraceae</taxon>
        <taxon>Mediterraneibacter</taxon>
    </lineage>
</organism>
<dbReference type="AlphaFoldDB" id="A0A174ZLF6"/>
<dbReference type="Pfam" id="PF01476">
    <property type="entry name" value="LysM"/>
    <property type="match status" value="1"/>
</dbReference>